<evidence type="ECO:0000313" key="1">
    <source>
        <dbReference type="EMBL" id="EKS00410.1"/>
    </source>
</evidence>
<dbReference type="EMBL" id="AKWM02000037">
    <property type="protein sequence ID" value="EKS00410.1"/>
    <property type="molecule type" value="Genomic_DNA"/>
</dbReference>
<gene>
    <name evidence="1" type="ORF">LEP1GSC125_2297</name>
</gene>
<name>A0AA87SWY9_9LEPT</name>
<evidence type="ECO:0000313" key="2">
    <source>
        <dbReference type="Proteomes" id="UP000001343"/>
    </source>
</evidence>
<reference evidence="1 2" key="1">
    <citation type="journal article" date="2014" name="Int. J. Syst. Evol. Microbiol.">
        <title>Leptospira mayottensis sp. nov., a pathogenic species of the genus Leptospira isolated from humans.</title>
        <authorList>
            <person name="Bourhy P."/>
            <person name="Collet L."/>
            <person name="Brisse S."/>
            <person name="Picardeau M."/>
        </authorList>
    </citation>
    <scope>NUCLEOTIDE SEQUENCE [LARGE SCALE GENOMIC DNA]</scope>
    <source>
        <strain evidence="1 2">200901122</strain>
    </source>
</reference>
<comment type="caution">
    <text evidence="1">The sequence shown here is derived from an EMBL/GenBank/DDBJ whole genome shotgun (WGS) entry which is preliminary data.</text>
</comment>
<dbReference type="Proteomes" id="UP000001343">
    <property type="component" value="Unassembled WGS sequence"/>
</dbReference>
<sequence>MRRENVVRRGGSQKSILETSPLSVKATPSVPGNTEGSGFVQNQIHVTVHVFEKISRIKIIPECPDDQSDSIVVVFFILWDLVYPKICLHCAA</sequence>
<proteinExistence type="predicted"/>
<dbReference type="AlphaFoldDB" id="A0AA87SWY9"/>
<organism evidence="1 2">
    <name type="scientific">Leptospira mayottensis 200901122</name>
    <dbReference type="NCBI Taxonomy" id="1193010"/>
    <lineage>
        <taxon>Bacteria</taxon>
        <taxon>Pseudomonadati</taxon>
        <taxon>Spirochaetota</taxon>
        <taxon>Spirochaetia</taxon>
        <taxon>Leptospirales</taxon>
        <taxon>Leptospiraceae</taxon>
        <taxon>Leptospira</taxon>
    </lineage>
</organism>
<protein>
    <submittedName>
        <fullName evidence="1">Uncharacterized protein</fullName>
    </submittedName>
</protein>
<accession>A0AA87SWY9</accession>